<dbReference type="InterPro" id="IPR008905">
    <property type="entry name" value="EIF3C_N_dom"/>
</dbReference>
<feature type="region of interest" description="Disordered" evidence="5">
    <location>
        <begin position="172"/>
        <end position="220"/>
    </location>
</feature>
<evidence type="ECO:0000256" key="5">
    <source>
        <dbReference type="SAM" id="MobiDB-lite"/>
    </source>
</evidence>
<dbReference type="SUPFAM" id="SSF46785">
    <property type="entry name" value="Winged helix' DNA-binding domain"/>
    <property type="match status" value="1"/>
</dbReference>
<reference evidence="7 8" key="1">
    <citation type="journal article" date="2024" name="Nat. Commun.">
        <title>Phylogenomics reveals the evolutionary origins of lichenization in chlorophyte algae.</title>
        <authorList>
            <person name="Puginier C."/>
            <person name="Libourel C."/>
            <person name="Otte J."/>
            <person name="Skaloud P."/>
            <person name="Haon M."/>
            <person name="Grisel S."/>
            <person name="Petersen M."/>
            <person name="Berrin J.G."/>
            <person name="Delaux P.M."/>
            <person name="Dal Grande F."/>
            <person name="Keller J."/>
        </authorList>
    </citation>
    <scope>NUCLEOTIDE SEQUENCE [LARGE SCALE GENOMIC DNA]</scope>
    <source>
        <strain evidence="7 8">SAG 216-7</strain>
    </source>
</reference>
<feature type="region of interest" description="Disordered" evidence="5">
    <location>
        <begin position="1"/>
        <end position="65"/>
    </location>
</feature>
<evidence type="ECO:0000256" key="4">
    <source>
        <dbReference type="HAMAP-Rule" id="MF_03002"/>
    </source>
</evidence>
<dbReference type="PROSITE" id="PS50250">
    <property type="entry name" value="PCI"/>
    <property type="match status" value="1"/>
</dbReference>
<dbReference type="InterPro" id="IPR000717">
    <property type="entry name" value="PCI_dom"/>
</dbReference>
<comment type="caution">
    <text evidence="7">The sequence shown here is derived from an EMBL/GenBank/DDBJ whole genome shotgun (WGS) entry which is preliminary data.</text>
</comment>
<feature type="compositionally biased region" description="Gly residues" evidence="5">
    <location>
        <begin position="850"/>
        <end position="872"/>
    </location>
</feature>
<protein>
    <recommendedName>
        <fullName evidence="4">Eukaryotic translation initiation factor 3 subunit C</fullName>
        <shortName evidence="4">eIF3c</shortName>
    </recommendedName>
    <alternativeName>
        <fullName evidence="4">Eukaryotic translation initiation factor 3 subunit 8</fullName>
    </alternativeName>
    <alternativeName>
        <fullName evidence="4">eIF3 p110</fullName>
    </alternativeName>
</protein>
<keyword evidence="2 4" id="KW-0396">Initiation factor</keyword>
<sequence>MTSRFWQRSDSEDDDEEAATSEEESDDDSSSSDDEGQQAKKGPSRFMIGSSDSDSDDDKRVVRSAKDRRFDELKATCEEMRNKLNINDWSSVQSLFDKLNKQMEKAQKATETLGAPRVYIKMLVELDDRLFATLANKELTKKMSPTNAKALNTMRQRLRKHNPFFAEQMEKFRAAPESEEEESEDEESSSSSSSDSDDEGEGEEGEDGFEKMKSAKEKKKDKLLTMDPKEITFEMVSKKLQEIVLSRGKKGIDRQDQVDMLTYLATVAKGPYQKVEVLVHVVSALFDINPSMSTHMAPPLWRRCIGVLFEVLELLEAHPHIILDEHHEGNDEITEEPEAGVETRVWGNMVAFLERLDDEHFKSLQVIDPHTNQYLDRLKDEPLFLALAQKVSDHFTRIGDTKGLARAALRRTEHFYYKTDAVYDAMRKLAVAQQEAANAVQEEAENGDEIPEEDDVVVSKDTVVVTVPPDFTLGESCQELMDQLSVIIYKHGDERTKARAMLCSIFFKAIRDEFYIARDMMLMSHLQDNVQHMDISTQILYNRTMAQLGLCAFRAGLIPDALAALSELCGSGRVKELLAQGMSISRYQDKTPEQEKLEKRRQMPFHMHINLELLESTHLICAMLQEVPVLAATGMQTHRKPLSKTFRRLLDNYDKQTFTGPPENVRDHVMASTQALMRGDWRKAYDYLAGLTSWNLIPAKEDVLAMLKAKLQQEGLRTYLLTYGAFYHSLSQDQLCDMFDMSEKEVHSVVSKMMMDEMLSGSWDQPTRTIVMHATNPTRLQALAEGFAERAAGLVDLNERALTLRTGGLRGEEDDAGPRGGYQDGQYSGNRGGGRGGRGRGMGRPMIGGFDLGGGGGRGGRGGRGGMGGRRGGYNNSGFSVFGGGDARFQGGDRFRQKSQSQQYDRMTQLGRMADRRQ</sequence>
<dbReference type="InterPro" id="IPR036390">
    <property type="entry name" value="WH_DNA-bd_sf"/>
</dbReference>
<feature type="compositionally biased region" description="Acidic residues" evidence="5">
    <location>
        <begin position="177"/>
        <end position="188"/>
    </location>
</feature>
<evidence type="ECO:0000313" key="7">
    <source>
        <dbReference type="EMBL" id="KAK9902643.1"/>
    </source>
</evidence>
<keyword evidence="3 4" id="KW-0648">Protein biosynthesis</keyword>
<evidence type="ECO:0000259" key="6">
    <source>
        <dbReference type="PROSITE" id="PS50250"/>
    </source>
</evidence>
<proteinExistence type="inferred from homology"/>
<keyword evidence="8" id="KW-1185">Reference proteome</keyword>
<dbReference type="Pfam" id="PF05470">
    <property type="entry name" value="eIF-3c_N"/>
    <property type="match status" value="1"/>
</dbReference>
<feature type="compositionally biased region" description="Acidic residues" evidence="5">
    <location>
        <begin position="11"/>
        <end position="36"/>
    </location>
</feature>
<feature type="compositionally biased region" description="Basic and acidic residues" evidence="5">
    <location>
        <begin position="208"/>
        <end position="220"/>
    </location>
</feature>
<comment type="similarity">
    <text evidence="4">Belongs to the eIF-3 subunit C family.</text>
</comment>
<feature type="domain" description="PCI" evidence="6">
    <location>
        <begin position="605"/>
        <end position="777"/>
    </location>
</feature>
<gene>
    <name evidence="7" type="ORF">WJX75_001142</name>
</gene>
<dbReference type="SMART" id="SM00088">
    <property type="entry name" value="PINT"/>
    <property type="match status" value="1"/>
</dbReference>
<comment type="subcellular location">
    <subcellularLocation>
        <location evidence="4">Cytoplasm</location>
    </subcellularLocation>
</comment>
<evidence type="ECO:0000256" key="3">
    <source>
        <dbReference type="ARBA" id="ARBA00022917"/>
    </source>
</evidence>
<dbReference type="PANTHER" id="PTHR13937:SF0">
    <property type="entry name" value="EUKARYOTIC TRANSLATION INITIATION FACTOR 3 SUBUNIT C-RELATED"/>
    <property type="match status" value="1"/>
</dbReference>
<name>A0ABR2YCV6_9CHLO</name>
<evidence type="ECO:0000256" key="1">
    <source>
        <dbReference type="ARBA" id="ARBA00022490"/>
    </source>
</evidence>
<accession>A0ABR2YCV6</accession>
<organism evidence="7 8">
    <name type="scientific">Coccomyxa subellipsoidea</name>
    <dbReference type="NCBI Taxonomy" id="248742"/>
    <lineage>
        <taxon>Eukaryota</taxon>
        <taxon>Viridiplantae</taxon>
        <taxon>Chlorophyta</taxon>
        <taxon>core chlorophytes</taxon>
        <taxon>Trebouxiophyceae</taxon>
        <taxon>Trebouxiophyceae incertae sedis</taxon>
        <taxon>Coccomyxaceae</taxon>
        <taxon>Coccomyxa</taxon>
    </lineage>
</organism>
<keyword evidence="1 4" id="KW-0963">Cytoplasm</keyword>
<dbReference type="EMBL" id="JALJOT010000015">
    <property type="protein sequence ID" value="KAK9902643.1"/>
    <property type="molecule type" value="Genomic_DNA"/>
</dbReference>
<feature type="compositionally biased region" description="Gly residues" evidence="5">
    <location>
        <begin position="830"/>
        <end position="842"/>
    </location>
</feature>
<feature type="region of interest" description="Disordered" evidence="5">
    <location>
        <begin position="806"/>
        <end position="918"/>
    </location>
</feature>
<dbReference type="HAMAP" id="MF_03002">
    <property type="entry name" value="eIF3c"/>
    <property type="match status" value="1"/>
</dbReference>
<dbReference type="Proteomes" id="UP001491310">
    <property type="component" value="Unassembled WGS sequence"/>
</dbReference>
<dbReference type="PANTHER" id="PTHR13937">
    <property type="entry name" value="EUKARYOTIC TRANSLATION INITATION FACTOR 3, SUBUNIT 8 EIF3S8 -RELATED"/>
    <property type="match status" value="1"/>
</dbReference>
<dbReference type="InterPro" id="IPR027516">
    <property type="entry name" value="EIF3C"/>
</dbReference>
<comment type="subunit">
    <text evidence="4">Component of the eukaryotic translation initiation factor 3 (eIF-3) complex.</text>
</comment>
<dbReference type="Pfam" id="PF01399">
    <property type="entry name" value="PCI"/>
    <property type="match status" value="1"/>
</dbReference>
<comment type="function">
    <text evidence="4">Component of the eukaryotic translation initiation factor 3 (eIF-3) complex, which is involved in protein synthesis of a specialized repertoire of mRNAs and, together with other initiation factors, stimulates binding of mRNA and methionyl-tRNAi to the 40S ribosome. The eIF-3 complex specifically targets and initiates translation of a subset of mRNAs involved in cell proliferation.</text>
</comment>
<evidence type="ECO:0000256" key="2">
    <source>
        <dbReference type="ARBA" id="ARBA00022540"/>
    </source>
</evidence>
<evidence type="ECO:0000313" key="8">
    <source>
        <dbReference type="Proteomes" id="UP001491310"/>
    </source>
</evidence>
<feature type="compositionally biased region" description="Acidic residues" evidence="5">
    <location>
        <begin position="195"/>
        <end position="207"/>
    </location>
</feature>